<dbReference type="AlphaFoldDB" id="A0A0F9S894"/>
<name>A0A0F9S894_9ZZZZ</name>
<sequence>MPNKFKRIDKENRPENRSFMNIMVGKYFSVSYTMDITDPHYTQIEYMSNTNLVNIWVEGKHTALTEEEIVSEILTSEEIIGMLEHVYEKGKNYGKNLTINSMEKFVLKNNQF</sequence>
<proteinExistence type="predicted"/>
<accession>A0A0F9S894</accession>
<protein>
    <submittedName>
        <fullName evidence="1">Uncharacterized protein</fullName>
    </submittedName>
</protein>
<comment type="caution">
    <text evidence="1">The sequence shown here is derived from an EMBL/GenBank/DDBJ whole genome shotgun (WGS) entry which is preliminary data.</text>
</comment>
<reference evidence="1" key="1">
    <citation type="journal article" date="2015" name="Nature">
        <title>Complex archaea that bridge the gap between prokaryotes and eukaryotes.</title>
        <authorList>
            <person name="Spang A."/>
            <person name="Saw J.H."/>
            <person name="Jorgensen S.L."/>
            <person name="Zaremba-Niedzwiedzka K."/>
            <person name="Martijn J."/>
            <person name="Lind A.E."/>
            <person name="van Eijk R."/>
            <person name="Schleper C."/>
            <person name="Guy L."/>
            <person name="Ettema T.J."/>
        </authorList>
    </citation>
    <scope>NUCLEOTIDE SEQUENCE</scope>
</reference>
<dbReference type="EMBL" id="LAZR01002194">
    <property type="protein sequence ID" value="KKN33226.1"/>
    <property type="molecule type" value="Genomic_DNA"/>
</dbReference>
<gene>
    <name evidence="1" type="ORF">LCGC14_0805650</name>
</gene>
<evidence type="ECO:0000313" key="1">
    <source>
        <dbReference type="EMBL" id="KKN33226.1"/>
    </source>
</evidence>
<organism evidence="1">
    <name type="scientific">marine sediment metagenome</name>
    <dbReference type="NCBI Taxonomy" id="412755"/>
    <lineage>
        <taxon>unclassified sequences</taxon>
        <taxon>metagenomes</taxon>
        <taxon>ecological metagenomes</taxon>
    </lineage>
</organism>